<feature type="chain" id="PRO_5031108108" evidence="1">
    <location>
        <begin position="21"/>
        <end position="407"/>
    </location>
</feature>
<dbReference type="AlphaFoldDB" id="A0A7Z2T3B5"/>
<dbReference type="Gene3D" id="3.10.28.20">
    <property type="entry name" value="Acetamidase/Formamidase-like domains"/>
    <property type="match status" value="1"/>
</dbReference>
<accession>A0A7Z2T3B5</accession>
<evidence type="ECO:0000256" key="1">
    <source>
        <dbReference type="SAM" id="SignalP"/>
    </source>
</evidence>
<dbReference type="RefSeq" id="WP_164648415.1">
    <property type="nucleotide sequence ID" value="NZ_CP047475.1"/>
</dbReference>
<dbReference type="PANTHER" id="PTHR31891">
    <property type="entry name" value="FORMAMIDASE C869.04-RELATED"/>
    <property type="match status" value="1"/>
</dbReference>
<dbReference type="Proteomes" id="UP000464262">
    <property type="component" value="Chromosome 1"/>
</dbReference>
<keyword evidence="3" id="KW-1185">Reference proteome</keyword>
<dbReference type="KEGG" id="vas:GT360_08315"/>
<evidence type="ECO:0000313" key="2">
    <source>
        <dbReference type="EMBL" id="QIA63522.1"/>
    </source>
</evidence>
<organism evidence="2 3">
    <name type="scientific">Vibrio astriarenae</name>
    <dbReference type="NCBI Taxonomy" id="1481923"/>
    <lineage>
        <taxon>Bacteria</taxon>
        <taxon>Pseudomonadati</taxon>
        <taxon>Pseudomonadota</taxon>
        <taxon>Gammaproteobacteria</taxon>
        <taxon>Vibrionales</taxon>
        <taxon>Vibrionaceae</taxon>
        <taxon>Vibrio</taxon>
    </lineage>
</organism>
<evidence type="ECO:0000313" key="3">
    <source>
        <dbReference type="Proteomes" id="UP000464262"/>
    </source>
</evidence>
<proteinExistence type="predicted"/>
<dbReference type="Pfam" id="PF03069">
    <property type="entry name" value="FmdA_AmdA"/>
    <property type="match status" value="2"/>
</dbReference>
<dbReference type="GO" id="GO:0016811">
    <property type="term" value="F:hydrolase activity, acting on carbon-nitrogen (but not peptide) bonds, in linear amides"/>
    <property type="evidence" value="ECO:0007669"/>
    <property type="project" value="InterPro"/>
</dbReference>
<dbReference type="EMBL" id="CP047475">
    <property type="protein sequence ID" value="QIA63522.1"/>
    <property type="molecule type" value="Genomic_DNA"/>
</dbReference>
<dbReference type="PANTHER" id="PTHR31891:SF1">
    <property type="entry name" value="FORMAMIDASE C869.04-RELATED"/>
    <property type="match status" value="1"/>
</dbReference>
<reference evidence="2 3" key="1">
    <citation type="submission" date="2020-01" db="EMBL/GenBank/DDBJ databases">
        <title>Whole genome and functional gene identification of agarase of Vibrio HN897.</title>
        <authorList>
            <person name="Liu Y."/>
            <person name="Zhao Z."/>
        </authorList>
    </citation>
    <scope>NUCLEOTIDE SEQUENCE [LARGE SCALE GENOMIC DNA]</scope>
    <source>
        <strain evidence="2 3">HN897</strain>
    </source>
</reference>
<sequence>MIRKSIMALLVGSFSMGVMAAPAVMDGVEVLQPLFDEPTYIESGKYADSLYIPSTVDTILWGYLPNKLTPPVAAIESGDVVVFDTVSHEGILEDQGRNPLKYFGSHGYSKEFVLEDAVAITSSDLEHDFFKDGPHIVTGPVEIKGAKKGDVLKVDIVKLEPRVPYGVISNRHGKGALVGEYPRRKQQPNPSAEFPERFGNVSILSPIFKEGEKYFGKLPSGDKNIVFPLNPFMGIMGVAPDKEFPIHSVPPQYFGGNLDVKDLVEGTSAYYRVNVDGGMFFTGDSHFTQGDGEVALTALEASVRATFRLTVLKEGAEAIPGAFIDTPLGETAEFWIPVGLDEDLNIAMQNATRESIRFLVNQYGISEEIALAYLSANTDFAVSQVVDKTKGIHAKIRKSDFAEFEAE</sequence>
<keyword evidence="1" id="KW-0732">Signal</keyword>
<dbReference type="SUPFAM" id="SSF141130">
    <property type="entry name" value="Acetamidase/Formamidase-like"/>
    <property type="match status" value="1"/>
</dbReference>
<dbReference type="InterPro" id="IPR004304">
    <property type="entry name" value="FmdA_AmdA"/>
</dbReference>
<feature type="signal peptide" evidence="1">
    <location>
        <begin position="1"/>
        <end position="20"/>
    </location>
</feature>
<dbReference type="Gene3D" id="2.60.120.580">
    <property type="entry name" value="Acetamidase/Formamidase-like domains"/>
    <property type="match status" value="2"/>
</dbReference>
<protein>
    <submittedName>
        <fullName evidence="2">Acetamidase</fullName>
    </submittedName>
</protein>
<gene>
    <name evidence="2" type="ORF">GT360_08315</name>
</gene>
<name>A0A7Z2T3B5_9VIBR</name>